<sequence>MRHAVLLVGSCPRVDARLGRRIRVGSLTKADWPGVAA</sequence>
<keyword evidence="2" id="KW-1185">Reference proteome</keyword>
<proteinExistence type="predicted"/>
<comment type="caution">
    <text evidence="1">The sequence shown here is derived from an EMBL/GenBank/DDBJ whole genome shotgun (WGS) entry which is preliminary data.</text>
</comment>
<dbReference type="Proteomes" id="UP000023435">
    <property type="component" value="Unassembled WGS sequence"/>
</dbReference>
<accession>A0A120AGJ4</accession>
<dbReference type="AlphaFoldDB" id="A0A120AGJ4"/>
<gene>
    <name evidence="1" type="ORF">AZ78_2233</name>
</gene>
<organism evidence="1 2">
    <name type="scientific">Lysobacter capsici AZ78</name>
    <dbReference type="NCBI Taxonomy" id="1444315"/>
    <lineage>
        <taxon>Bacteria</taxon>
        <taxon>Pseudomonadati</taxon>
        <taxon>Pseudomonadota</taxon>
        <taxon>Gammaproteobacteria</taxon>
        <taxon>Lysobacterales</taxon>
        <taxon>Lysobacteraceae</taxon>
        <taxon>Lysobacter</taxon>
    </lineage>
</organism>
<reference evidence="1 2" key="1">
    <citation type="journal article" date="2014" name="Genome Announc.">
        <title>Draft Genome Sequence of Lysobacter capsici AZ78, a Bacterium Antagonistic to Plant-Pathogenic Oomycetes.</title>
        <authorList>
            <person name="Puopolo G."/>
            <person name="Sonego P."/>
            <person name="Engelen K."/>
            <person name="Pertot I."/>
        </authorList>
    </citation>
    <scope>NUCLEOTIDE SEQUENCE [LARGE SCALE GENOMIC DNA]</scope>
    <source>
        <strain evidence="1 2">AZ78</strain>
    </source>
</reference>
<protein>
    <submittedName>
        <fullName evidence="1">Uncharacterized protein</fullName>
    </submittedName>
</protein>
<evidence type="ECO:0000313" key="2">
    <source>
        <dbReference type="Proteomes" id="UP000023435"/>
    </source>
</evidence>
<evidence type="ECO:0000313" key="1">
    <source>
        <dbReference type="EMBL" id="KWS04683.1"/>
    </source>
</evidence>
<dbReference type="EMBL" id="JAJA02000001">
    <property type="protein sequence ID" value="KWS04683.1"/>
    <property type="molecule type" value="Genomic_DNA"/>
</dbReference>
<name>A0A120AGJ4_9GAMM</name>